<reference evidence="3" key="1">
    <citation type="journal article" date="2014" name="Nat. Genet.">
        <title>Genome of the human hookworm Necator americanus.</title>
        <authorList>
            <person name="Tang Y.T."/>
            <person name="Gao X."/>
            <person name="Rosa B.A."/>
            <person name="Abubucker S."/>
            <person name="Hallsworth-Pepin K."/>
            <person name="Martin J."/>
            <person name="Tyagi R."/>
            <person name="Heizer E."/>
            <person name="Zhang X."/>
            <person name="Bhonagiri-Palsikar V."/>
            <person name="Minx P."/>
            <person name="Warren W.C."/>
            <person name="Wang Q."/>
            <person name="Zhan B."/>
            <person name="Hotez P.J."/>
            <person name="Sternberg P.W."/>
            <person name="Dougall A."/>
            <person name="Gaze S.T."/>
            <person name="Mulvenna J."/>
            <person name="Sotillo J."/>
            <person name="Ranganathan S."/>
            <person name="Rabelo E.M."/>
            <person name="Wilson R.K."/>
            <person name="Felgner P.L."/>
            <person name="Bethony J."/>
            <person name="Hawdon J.M."/>
            <person name="Gasser R.B."/>
            <person name="Loukas A."/>
            <person name="Mitreva M."/>
        </authorList>
    </citation>
    <scope>NUCLEOTIDE SEQUENCE [LARGE SCALE GENOMIC DNA]</scope>
</reference>
<dbReference type="InterPro" id="IPR013650">
    <property type="entry name" value="ATP-grasp_succ-CoA_synth-type"/>
</dbReference>
<dbReference type="OMA" id="GIKDQQA"/>
<evidence type="ECO:0000313" key="2">
    <source>
        <dbReference type="EMBL" id="ETN71861.1"/>
    </source>
</evidence>
<dbReference type="KEGG" id="nai:NECAME_19152"/>
<organism evidence="2 3">
    <name type="scientific">Necator americanus</name>
    <name type="common">Human hookworm</name>
    <dbReference type="NCBI Taxonomy" id="51031"/>
    <lineage>
        <taxon>Eukaryota</taxon>
        <taxon>Metazoa</taxon>
        <taxon>Ecdysozoa</taxon>
        <taxon>Nematoda</taxon>
        <taxon>Chromadorea</taxon>
        <taxon>Rhabditida</taxon>
        <taxon>Rhabditina</taxon>
        <taxon>Rhabditomorpha</taxon>
        <taxon>Strongyloidea</taxon>
        <taxon>Ancylostomatidae</taxon>
        <taxon>Bunostominae</taxon>
        <taxon>Necator</taxon>
    </lineage>
</organism>
<protein>
    <submittedName>
        <fullName evidence="2">ATP-grasp domain protein</fullName>
    </submittedName>
</protein>
<dbReference type="AlphaFoldDB" id="W2SSP9"/>
<dbReference type="GO" id="GO:0004776">
    <property type="term" value="F:succinate-CoA ligase (GDP-forming) activity"/>
    <property type="evidence" value="ECO:0007669"/>
    <property type="project" value="TreeGrafter"/>
</dbReference>
<dbReference type="Pfam" id="PF08442">
    <property type="entry name" value="ATP-grasp_2"/>
    <property type="match status" value="1"/>
</dbReference>
<dbReference type="Proteomes" id="UP000053676">
    <property type="component" value="Unassembled WGS sequence"/>
</dbReference>
<gene>
    <name evidence="2" type="ORF">NECAME_19152</name>
</gene>
<evidence type="ECO:0000259" key="1">
    <source>
        <dbReference type="Pfam" id="PF08442"/>
    </source>
</evidence>
<dbReference type="InterPro" id="IPR013815">
    <property type="entry name" value="ATP_grasp_subdomain_1"/>
</dbReference>
<dbReference type="PANTHER" id="PTHR11815:SF10">
    <property type="entry name" value="SUCCINATE--COA LIGASE [GDP-FORMING] SUBUNIT BETA, MITOCHONDRIAL"/>
    <property type="match status" value="1"/>
</dbReference>
<keyword evidence="3" id="KW-1185">Reference proteome</keyword>
<dbReference type="GO" id="GO:0042709">
    <property type="term" value="C:succinate-CoA ligase complex"/>
    <property type="evidence" value="ECO:0007669"/>
    <property type="project" value="TreeGrafter"/>
</dbReference>
<dbReference type="STRING" id="51031.W2SSP9"/>
<dbReference type="GO" id="GO:0006099">
    <property type="term" value="P:tricarboxylic acid cycle"/>
    <property type="evidence" value="ECO:0007669"/>
    <property type="project" value="UniProtKB-UniPathway"/>
</dbReference>
<dbReference type="UniPathway" id="UPA00223">
    <property type="reaction ID" value="UER00999"/>
</dbReference>
<dbReference type="PANTHER" id="PTHR11815">
    <property type="entry name" value="SUCCINYL-COA SYNTHETASE BETA CHAIN"/>
    <property type="match status" value="1"/>
</dbReference>
<dbReference type="GO" id="GO:0005739">
    <property type="term" value="C:mitochondrion"/>
    <property type="evidence" value="ECO:0007669"/>
    <property type="project" value="TreeGrafter"/>
</dbReference>
<sequence>IVQERFLNLQEYQSKELLHKHGCTVQNFIVASNMEEATEKLKDFGGLTLYSEGDVEYVVKAQILAGGRGKGHFIGGSDKVRGVFITKDRNEALKSIPEMIGKRLVTNQTTKDGVEVKKVMVAVGVPIKRETYVAVIMDRESNGPVVVASPAGGMDIEKVARDTPNLIFK</sequence>
<feature type="domain" description="ATP-grasp fold succinyl-CoA synthetase-type" evidence="1">
    <location>
        <begin position="8"/>
        <end position="169"/>
    </location>
</feature>
<dbReference type="SUPFAM" id="SSF56059">
    <property type="entry name" value="Glutathione synthetase ATP-binding domain-like"/>
    <property type="match status" value="1"/>
</dbReference>
<dbReference type="GO" id="GO:0006104">
    <property type="term" value="P:succinyl-CoA metabolic process"/>
    <property type="evidence" value="ECO:0007669"/>
    <property type="project" value="TreeGrafter"/>
</dbReference>
<proteinExistence type="predicted"/>
<dbReference type="GO" id="GO:0005524">
    <property type="term" value="F:ATP binding"/>
    <property type="evidence" value="ECO:0007669"/>
    <property type="project" value="InterPro"/>
</dbReference>
<name>W2SSP9_NECAM</name>
<feature type="non-terminal residue" evidence="2">
    <location>
        <position position="169"/>
    </location>
</feature>
<dbReference type="OrthoDB" id="1552at2759"/>
<accession>W2SSP9</accession>
<evidence type="ECO:0000313" key="3">
    <source>
        <dbReference type="Proteomes" id="UP000053676"/>
    </source>
</evidence>
<dbReference type="EMBL" id="KI666664">
    <property type="protein sequence ID" value="ETN71861.1"/>
    <property type="molecule type" value="Genomic_DNA"/>
</dbReference>
<feature type="non-terminal residue" evidence="2">
    <location>
        <position position="1"/>
    </location>
</feature>
<dbReference type="Gene3D" id="3.30.1490.20">
    <property type="entry name" value="ATP-grasp fold, A domain"/>
    <property type="match status" value="1"/>
</dbReference>